<keyword evidence="3" id="KW-1133">Transmembrane helix</keyword>
<reference evidence="4 5" key="2">
    <citation type="submission" date="2019-01" db="EMBL/GenBank/DDBJ databases">
        <title>A chromosome length genome reference of the Java medaka (oryzias javanicus).</title>
        <authorList>
            <person name="Herpin A."/>
            <person name="Takehana Y."/>
            <person name="Naruse K."/>
            <person name="Ansai S."/>
            <person name="Kawaguchi M."/>
        </authorList>
    </citation>
    <scope>NUCLEOTIDE SEQUENCE [LARGE SCALE GENOMIC DNA]</scope>
    <source>
        <strain evidence="4">RS831</strain>
        <tissue evidence="4">Whole body</tissue>
    </source>
</reference>
<name>A0A3S2UQ90_ORYJA</name>
<dbReference type="AlphaFoldDB" id="A0A3S2UQ90"/>
<gene>
    <name evidence="4" type="ORF">OJAV_G00003090</name>
</gene>
<dbReference type="OrthoDB" id="8920155at2759"/>
<evidence type="ECO:0000256" key="3">
    <source>
        <dbReference type="SAM" id="Phobius"/>
    </source>
</evidence>
<protein>
    <submittedName>
        <fullName evidence="4">Uncharacterized protein</fullName>
    </submittedName>
</protein>
<proteinExistence type="inferred from homology"/>
<evidence type="ECO:0000256" key="2">
    <source>
        <dbReference type="SAM" id="MobiDB-lite"/>
    </source>
</evidence>
<keyword evidence="3" id="KW-0472">Membrane</keyword>
<dbReference type="GO" id="GO:0042157">
    <property type="term" value="P:lipoprotein metabolic process"/>
    <property type="evidence" value="ECO:0007669"/>
    <property type="project" value="InterPro"/>
</dbReference>
<reference evidence="4 5" key="1">
    <citation type="submission" date="2018-11" db="EMBL/GenBank/DDBJ databases">
        <authorList>
            <person name="Lopez-Roques C."/>
            <person name="Donnadieu C."/>
            <person name="Bouchez O."/>
            <person name="Klopp C."/>
            <person name="Cabau C."/>
            <person name="Zahm M."/>
        </authorList>
    </citation>
    <scope>NUCLEOTIDE SEQUENCE [LARGE SCALE GENOMIC DNA]</scope>
    <source>
        <strain evidence="4">RS831</strain>
        <tissue evidence="4">Whole body</tissue>
    </source>
</reference>
<accession>A0A3S2UQ90</accession>
<organism evidence="4 5">
    <name type="scientific">Oryzias javanicus</name>
    <name type="common">Javanese ricefish</name>
    <name type="synonym">Aplocheilus javanicus</name>
    <dbReference type="NCBI Taxonomy" id="123683"/>
    <lineage>
        <taxon>Eukaryota</taxon>
        <taxon>Metazoa</taxon>
        <taxon>Chordata</taxon>
        <taxon>Craniata</taxon>
        <taxon>Vertebrata</taxon>
        <taxon>Euteleostomi</taxon>
        <taxon>Actinopterygii</taxon>
        <taxon>Neopterygii</taxon>
        <taxon>Teleostei</taxon>
        <taxon>Neoteleostei</taxon>
        <taxon>Acanthomorphata</taxon>
        <taxon>Ovalentaria</taxon>
        <taxon>Atherinomorphae</taxon>
        <taxon>Beloniformes</taxon>
        <taxon>Adrianichthyidae</taxon>
        <taxon>Oryziinae</taxon>
        <taxon>Oryzias</taxon>
    </lineage>
</organism>
<dbReference type="GO" id="GO:0006869">
    <property type="term" value="P:lipid transport"/>
    <property type="evidence" value="ECO:0007669"/>
    <property type="project" value="InterPro"/>
</dbReference>
<dbReference type="EMBL" id="CM012437">
    <property type="protein sequence ID" value="RVE75860.1"/>
    <property type="molecule type" value="Genomic_DNA"/>
</dbReference>
<sequence length="388" mass="42146">MNHTKATPPVPVPRTQFIPKPTPDKELQRSNCSPAPPAETKPRQTKPPPVLPKTKIIKQNWENIQTLPLNEEELPTYEEVLKDLDNHFSKNVYQAPPALPPKPPKREPDIEKVTTIDKLLSSMNISWKDCSNDLQNKGATEKKVIITLAEYLYEEIQKYNNLMTEHGESLKEAIDELHCIAANLNKVSKGTKIAGITGGATTALGGVAAAAGVILSPLTMGASLALTAIGVGVATAGGVTGASAAIANKANFSSDKKKIQQILQDFQDRHEKILLCLTFIIEGMDQLKLYGLSTLSQTKTSSEKASKMLKMVTGDTSATAGGKCTKVSGTIQGFALGMDFYFTKEKDGQKLKNDLKSKFAKNIDKLAIDLEEGLKELSNIFVLFGKHC</sequence>
<feature type="compositionally biased region" description="Pro residues" evidence="2">
    <location>
        <begin position="34"/>
        <end position="51"/>
    </location>
</feature>
<comment type="similarity">
    <text evidence="1">Belongs to the apolipoprotein L family.</text>
</comment>
<evidence type="ECO:0000256" key="1">
    <source>
        <dbReference type="ARBA" id="ARBA00010090"/>
    </source>
</evidence>
<dbReference type="GO" id="GO:0008289">
    <property type="term" value="F:lipid binding"/>
    <property type="evidence" value="ECO:0007669"/>
    <property type="project" value="InterPro"/>
</dbReference>
<dbReference type="Proteomes" id="UP000283210">
    <property type="component" value="Chromosome 1"/>
</dbReference>
<feature type="transmembrane region" description="Helical" evidence="3">
    <location>
        <begin position="224"/>
        <end position="247"/>
    </location>
</feature>
<dbReference type="GO" id="GO:0005576">
    <property type="term" value="C:extracellular region"/>
    <property type="evidence" value="ECO:0007669"/>
    <property type="project" value="InterPro"/>
</dbReference>
<dbReference type="InterPro" id="IPR008405">
    <property type="entry name" value="ApoL"/>
</dbReference>
<dbReference type="Pfam" id="PF05461">
    <property type="entry name" value="ApoL"/>
    <property type="match status" value="1"/>
</dbReference>
<evidence type="ECO:0000313" key="5">
    <source>
        <dbReference type="Proteomes" id="UP000283210"/>
    </source>
</evidence>
<feature type="region of interest" description="Disordered" evidence="2">
    <location>
        <begin position="1"/>
        <end position="56"/>
    </location>
</feature>
<keyword evidence="3" id="KW-0812">Transmembrane</keyword>
<keyword evidence="5" id="KW-1185">Reference proteome</keyword>
<dbReference type="GO" id="GO:0016020">
    <property type="term" value="C:membrane"/>
    <property type="evidence" value="ECO:0007669"/>
    <property type="project" value="TreeGrafter"/>
</dbReference>
<evidence type="ECO:0000313" key="4">
    <source>
        <dbReference type="EMBL" id="RVE75860.1"/>
    </source>
</evidence>
<dbReference type="PANTHER" id="PTHR14096:SF59">
    <property type="entry name" value="APOLIPOPROTEIN L, 1 ISOFORM X1"/>
    <property type="match status" value="1"/>
</dbReference>
<feature type="transmembrane region" description="Helical" evidence="3">
    <location>
        <begin position="193"/>
        <end position="218"/>
    </location>
</feature>
<dbReference type="PANTHER" id="PTHR14096">
    <property type="entry name" value="APOLIPOPROTEIN L"/>
    <property type="match status" value="1"/>
</dbReference>